<feature type="transmembrane region" description="Helical" evidence="7">
    <location>
        <begin position="159"/>
        <end position="179"/>
    </location>
</feature>
<evidence type="ECO:0000256" key="7">
    <source>
        <dbReference type="RuleBase" id="RU367016"/>
    </source>
</evidence>
<comment type="caution">
    <text evidence="9">The sequence shown here is derived from an EMBL/GenBank/DDBJ whole genome shotgun (WGS) entry which is preliminary data.</text>
</comment>
<keyword evidence="3 7" id="KW-1003">Cell membrane</keyword>
<proteinExistence type="inferred from homology"/>
<dbReference type="EMBL" id="BSUJ01000001">
    <property type="protein sequence ID" value="GMA20467.1"/>
    <property type="molecule type" value="Genomic_DNA"/>
</dbReference>
<evidence type="ECO:0000259" key="8">
    <source>
        <dbReference type="Pfam" id="PF09335"/>
    </source>
</evidence>
<feature type="transmembrane region" description="Helical" evidence="7">
    <location>
        <begin position="191"/>
        <end position="210"/>
    </location>
</feature>
<evidence type="ECO:0000256" key="6">
    <source>
        <dbReference type="ARBA" id="ARBA00023136"/>
    </source>
</evidence>
<comment type="similarity">
    <text evidence="2 7">Belongs to the DedA family.</text>
</comment>
<keyword evidence="10" id="KW-1185">Reference proteome</keyword>
<feature type="transmembrane region" description="Helical" evidence="7">
    <location>
        <begin position="71"/>
        <end position="91"/>
    </location>
</feature>
<comment type="subcellular location">
    <subcellularLocation>
        <location evidence="1 7">Cell membrane</location>
        <topology evidence="1 7">Multi-pass membrane protein</topology>
    </subcellularLocation>
</comment>
<dbReference type="InterPro" id="IPR032816">
    <property type="entry name" value="VTT_dom"/>
</dbReference>
<protein>
    <submittedName>
        <fullName evidence="9">Membrane protein</fullName>
    </submittedName>
</protein>
<dbReference type="Proteomes" id="UP001157109">
    <property type="component" value="Unassembled WGS sequence"/>
</dbReference>
<dbReference type="PANTHER" id="PTHR30353">
    <property type="entry name" value="INNER MEMBRANE PROTEIN DEDA-RELATED"/>
    <property type="match status" value="1"/>
</dbReference>
<keyword evidence="4 7" id="KW-0812">Transmembrane</keyword>
<name>A0ABQ6HQM5_9MICO</name>
<evidence type="ECO:0000313" key="10">
    <source>
        <dbReference type="Proteomes" id="UP001157109"/>
    </source>
</evidence>
<dbReference type="InterPro" id="IPR032818">
    <property type="entry name" value="DedA-like"/>
</dbReference>
<keyword evidence="5 7" id="KW-1133">Transmembrane helix</keyword>
<feature type="transmembrane region" description="Helical" evidence="7">
    <location>
        <begin position="126"/>
        <end position="147"/>
    </location>
</feature>
<dbReference type="RefSeq" id="WP_241444201.1">
    <property type="nucleotide sequence ID" value="NZ_BSUJ01000001.1"/>
</dbReference>
<evidence type="ECO:0000256" key="5">
    <source>
        <dbReference type="ARBA" id="ARBA00022989"/>
    </source>
</evidence>
<reference evidence="10" key="1">
    <citation type="journal article" date="2019" name="Int. J. Syst. Evol. Microbiol.">
        <title>The Global Catalogue of Microorganisms (GCM) 10K type strain sequencing project: providing services to taxonomists for standard genome sequencing and annotation.</title>
        <authorList>
            <consortium name="The Broad Institute Genomics Platform"/>
            <consortium name="The Broad Institute Genome Sequencing Center for Infectious Disease"/>
            <person name="Wu L."/>
            <person name="Ma J."/>
        </authorList>
    </citation>
    <scope>NUCLEOTIDE SEQUENCE [LARGE SCALE GENOMIC DNA]</scope>
    <source>
        <strain evidence="10">NBRC 105830</strain>
    </source>
</reference>
<feature type="domain" description="VTT" evidence="8">
    <location>
        <begin position="48"/>
        <end position="177"/>
    </location>
</feature>
<evidence type="ECO:0000256" key="3">
    <source>
        <dbReference type="ARBA" id="ARBA00022475"/>
    </source>
</evidence>
<evidence type="ECO:0000256" key="2">
    <source>
        <dbReference type="ARBA" id="ARBA00010792"/>
    </source>
</evidence>
<sequence>MSLVLSAATPTLALLPQSLDSFLQSIPPVLVYLLAGLVVGVESIGVPVPGEITLVTAALLSAHHELDVSPFWVAFSGAVGAIVGDSIGYGVGHHYGRRLLVVLARRFPKHFSPEIIAFAEHVFHRYGMFAVFFGRFVALLRIFAGPISGVLRMPYHRFLPANALGGITWSFGMAYLVFYLGKAAEAAMKDVAWIGLGIFAAVALIGSTSLRHRIDAMVRAHAAAHPERVKEAAAQLG</sequence>
<dbReference type="Pfam" id="PF09335">
    <property type="entry name" value="VTT_dom"/>
    <property type="match status" value="1"/>
</dbReference>
<dbReference type="PANTHER" id="PTHR30353:SF15">
    <property type="entry name" value="INNER MEMBRANE PROTEIN YABI"/>
    <property type="match status" value="1"/>
</dbReference>
<keyword evidence="6 7" id="KW-0472">Membrane</keyword>
<organism evidence="9 10">
    <name type="scientific">Arsenicicoccus piscis</name>
    <dbReference type="NCBI Taxonomy" id="673954"/>
    <lineage>
        <taxon>Bacteria</taxon>
        <taxon>Bacillati</taxon>
        <taxon>Actinomycetota</taxon>
        <taxon>Actinomycetes</taxon>
        <taxon>Micrococcales</taxon>
        <taxon>Intrasporangiaceae</taxon>
        <taxon>Arsenicicoccus</taxon>
    </lineage>
</organism>
<gene>
    <name evidence="9" type="ORF">GCM10025862_24880</name>
</gene>
<feature type="transmembrane region" description="Helical" evidence="7">
    <location>
        <begin position="30"/>
        <end position="59"/>
    </location>
</feature>
<accession>A0ABQ6HQM5</accession>
<evidence type="ECO:0000256" key="1">
    <source>
        <dbReference type="ARBA" id="ARBA00004651"/>
    </source>
</evidence>
<evidence type="ECO:0000256" key="4">
    <source>
        <dbReference type="ARBA" id="ARBA00022692"/>
    </source>
</evidence>
<evidence type="ECO:0000313" key="9">
    <source>
        <dbReference type="EMBL" id="GMA20467.1"/>
    </source>
</evidence>